<dbReference type="InterPro" id="IPR035952">
    <property type="entry name" value="Rhomboid-like_sf"/>
</dbReference>
<sequence length="197" mass="22104">MSLPLKPHQYAGPLFLALLCLLLFAAPDTLYQQLIYDRVLVRSHEWWRLLSANLLHTNINHLLLNLAGVALLWALHGDYYRTGGLLLRFMLCALGCTLGLFWFVENMLWYVGLSGALHGLFAWGAVQDIRYGLKSGWLLLAGLIAKLAYEQWFGASADISRWINAAVATDAHLFGALAGFMIVLAEWCSQKMLRSPQ</sequence>
<evidence type="ECO:0000256" key="4">
    <source>
        <dbReference type="ARBA" id="ARBA00023136"/>
    </source>
</evidence>
<dbReference type="GO" id="GO:0004252">
    <property type="term" value="F:serine-type endopeptidase activity"/>
    <property type="evidence" value="ECO:0007669"/>
    <property type="project" value="InterPro"/>
</dbReference>
<dbReference type="KEGG" id="salh:HMF8227_01127"/>
<dbReference type="Proteomes" id="UP000245728">
    <property type="component" value="Chromosome"/>
</dbReference>
<dbReference type="OrthoDB" id="196054at2"/>
<dbReference type="NCBIfam" id="TIGR03902">
    <property type="entry name" value="rhom_GG_sort"/>
    <property type="match status" value="1"/>
</dbReference>
<evidence type="ECO:0000256" key="5">
    <source>
        <dbReference type="SAM" id="Phobius"/>
    </source>
</evidence>
<dbReference type="Pfam" id="PF01694">
    <property type="entry name" value="Rhomboid"/>
    <property type="match status" value="1"/>
</dbReference>
<dbReference type="InterPro" id="IPR023826">
    <property type="entry name" value="Rhom-like_SP_proteobac"/>
</dbReference>
<feature type="transmembrane region" description="Helical" evidence="5">
    <location>
        <begin position="109"/>
        <end position="126"/>
    </location>
</feature>
<protein>
    <submittedName>
        <fullName evidence="7">Rhomboid protease</fullName>
        <ecNumber evidence="7">3.4.21.105</ecNumber>
    </submittedName>
</protein>
<evidence type="ECO:0000313" key="8">
    <source>
        <dbReference type="Proteomes" id="UP000245728"/>
    </source>
</evidence>
<keyword evidence="4 5" id="KW-0472">Membrane</keyword>
<reference evidence="7 8" key="1">
    <citation type="submission" date="2018-05" db="EMBL/GenBank/DDBJ databases">
        <title>Salinimonas sp. HMF8227 Genome sequencing and assembly.</title>
        <authorList>
            <person name="Kang H."/>
            <person name="Kang J."/>
            <person name="Cha I."/>
            <person name="Kim H."/>
            <person name="Joh K."/>
        </authorList>
    </citation>
    <scope>NUCLEOTIDE SEQUENCE [LARGE SCALE GENOMIC DNA]</scope>
    <source>
        <strain evidence="7 8">HMF8227</strain>
    </source>
</reference>
<keyword evidence="3 5" id="KW-1133">Transmembrane helix</keyword>
<evidence type="ECO:0000259" key="6">
    <source>
        <dbReference type="Pfam" id="PF01694"/>
    </source>
</evidence>
<accession>A0A2S2E1U2</accession>
<keyword evidence="7" id="KW-0645">Protease</keyword>
<dbReference type="SUPFAM" id="SSF144091">
    <property type="entry name" value="Rhomboid-like"/>
    <property type="match status" value="1"/>
</dbReference>
<keyword evidence="8" id="KW-1185">Reference proteome</keyword>
<dbReference type="EC" id="3.4.21.105" evidence="7"/>
<name>A0A2S2E1U2_9ALTE</name>
<gene>
    <name evidence="7" type="primary">gluP</name>
    <name evidence="7" type="ORF">HMF8227_01127</name>
</gene>
<comment type="subcellular location">
    <subcellularLocation>
        <location evidence="1">Membrane</location>
        <topology evidence="1">Multi-pass membrane protein</topology>
    </subcellularLocation>
</comment>
<organism evidence="7 8">
    <name type="scientific">Saliniradius amylolyticus</name>
    <dbReference type="NCBI Taxonomy" id="2183582"/>
    <lineage>
        <taxon>Bacteria</taxon>
        <taxon>Pseudomonadati</taxon>
        <taxon>Pseudomonadota</taxon>
        <taxon>Gammaproteobacteria</taxon>
        <taxon>Alteromonadales</taxon>
        <taxon>Alteromonadaceae</taxon>
        <taxon>Saliniradius</taxon>
    </lineage>
</organism>
<dbReference type="GO" id="GO:0016020">
    <property type="term" value="C:membrane"/>
    <property type="evidence" value="ECO:0007669"/>
    <property type="project" value="UniProtKB-SubCell"/>
</dbReference>
<keyword evidence="7" id="KW-0378">Hydrolase</keyword>
<dbReference type="AlphaFoldDB" id="A0A2S2E1U2"/>
<dbReference type="InterPro" id="IPR022764">
    <property type="entry name" value="Peptidase_S54_rhomboid_dom"/>
</dbReference>
<evidence type="ECO:0000256" key="3">
    <source>
        <dbReference type="ARBA" id="ARBA00022989"/>
    </source>
</evidence>
<feature type="transmembrane region" description="Helical" evidence="5">
    <location>
        <begin position="85"/>
        <end position="103"/>
    </location>
</feature>
<feature type="domain" description="Peptidase S54 rhomboid" evidence="6">
    <location>
        <begin position="44"/>
        <end position="184"/>
    </location>
</feature>
<dbReference type="GO" id="GO:0006508">
    <property type="term" value="P:proteolysis"/>
    <property type="evidence" value="ECO:0007669"/>
    <property type="project" value="UniProtKB-KW"/>
</dbReference>
<proteinExistence type="predicted"/>
<evidence type="ECO:0000313" key="7">
    <source>
        <dbReference type="EMBL" id="AWL11608.1"/>
    </source>
</evidence>
<feature type="transmembrane region" description="Helical" evidence="5">
    <location>
        <begin position="161"/>
        <end position="185"/>
    </location>
</feature>
<dbReference type="Gene3D" id="1.20.1540.10">
    <property type="entry name" value="Rhomboid-like"/>
    <property type="match status" value="1"/>
</dbReference>
<dbReference type="EMBL" id="CP029347">
    <property type="protein sequence ID" value="AWL11608.1"/>
    <property type="molecule type" value="Genomic_DNA"/>
</dbReference>
<dbReference type="RefSeq" id="WP_109339237.1">
    <property type="nucleotide sequence ID" value="NZ_CP029347.1"/>
</dbReference>
<evidence type="ECO:0000256" key="1">
    <source>
        <dbReference type="ARBA" id="ARBA00004141"/>
    </source>
</evidence>
<feature type="transmembrane region" description="Helical" evidence="5">
    <location>
        <begin position="49"/>
        <end position="73"/>
    </location>
</feature>
<keyword evidence="2 5" id="KW-0812">Transmembrane</keyword>
<feature type="transmembrane region" description="Helical" evidence="5">
    <location>
        <begin position="131"/>
        <end position="149"/>
    </location>
</feature>
<evidence type="ECO:0000256" key="2">
    <source>
        <dbReference type="ARBA" id="ARBA00022692"/>
    </source>
</evidence>